<feature type="binding site" evidence="12">
    <location>
        <begin position="411"/>
        <end position="413"/>
    </location>
    <ligand>
        <name>FAD</name>
        <dbReference type="ChEBI" id="CHEBI:57692"/>
    </ligand>
</feature>
<dbReference type="PANTHER" id="PTHR19384">
    <property type="entry name" value="NITRIC OXIDE SYNTHASE-RELATED"/>
    <property type="match status" value="1"/>
</dbReference>
<feature type="binding site" evidence="12">
    <location>
        <begin position="123"/>
        <end position="126"/>
    </location>
    <ligand>
        <name>FMN</name>
        <dbReference type="ChEBI" id="CHEBI:58210"/>
    </ligand>
</feature>
<dbReference type="InterPro" id="IPR008254">
    <property type="entry name" value="Flavodoxin/NO_synth"/>
</dbReference>
<evidence type="ECO:0000313" key="15">
    <source>
        <dbReference type="EMBL" id="URJ28021.1"/>
    </source>
</evidence>
<dbReference type="InterPro" id="IPR001709">
    <property type="entry name" value="Flavoprot_Pyr_Nucl_cyt_Rdtase"/>
</dbReference>
<evidence type="ECO:0000259" key="14">
    <source>
        <dbReference type="PROSITE" id="PS51384"/>
    </source>
</evidence>
<evidence type="ECO:0000256" key="8">
    <source>
        <dbReference type="ARBA" id="ARBA00023002"/>
    </source>
</evidence>
<dbReference type="PRINTS" id="PR00369">
    <property type="entry name" value="FLAVODOXIN"/>
</dbReference>
<dbReference type="PANTHER" id="PTHR19384:SF128">
    <property type="entry name" value="NADPH OXIDOREDUCTASE A"/>
    <property type="match status" value="1"/>
</dbReference>
<evidence type="ECO:0000256" key="2">
    <source>
        <dbReference type="ARBA" id="ARBA00022605"/>
    </source>
</evidence>
<dbReference type="InterPro" id="IPR010199">
    <property type="entry name" value="CysJ"/>
</dbReference>
<dbReference type="Gene3D" id="3.40.50.360">
    <property type="match status" value="1"/>
</dbReference>
<evidence type="ECO:0000313" key="16">
    <source>
        <dbReference type="Proteomes" id="UP001056209"/>
    </source>
</evidence>
<keyword evidence="9 11" id="KW-0198">Cysteine biosynthesis</keyword>
<evidence type="ECO:0000256" key="12">
    <source>
        <dbReference type="PIRSR" id="PIRSR000207-1"/>
    </source>
</evidence>
<dbReference type="EMBL" id="CP097753">
    <property type="protein sequence ID" value="URJ28021.1"/>
    <property type="molecule type" value="Genomic_DNA"/>
</dbReference>
<dbReference type="NCBIfam" id="TIGR01931">
    <property type="entry name" value="cysJ"/>
    <property type="match status" value="1"/>
</dbReference>
<gene>
    <name evidence="15" type="primary">cysJ</name>
    <name evidence="15" type="ORF">M9393_02450</name>
</gene>
<dbReference type="InterPro" id="IPR001094">
    <property type="entry name" value="Flavdoxin-like"/>
</dbReference>
<dbReference type="GO" id="GO:0004783">
    <property type="term" value="F:sulfite reductase (NADPH) activity"/>
    <property type="evidence" value="ECO:0007669"/>
    <property type="project" value="UniProtKB-EC"/>
</dbReference>
<reference evidence="15" key="1">
    <citation type="submission" date="2022-05" db="EMBL/GenBank/DDBJ databases">
        <title>Impact of host demography and evolutionary history on endosymbiont molecular evolution: a test in carpenter ants (Genus Camponotus) and their Blochmannia endosymbionts.</title>
        <authorList>
            <person name="Manthey J.D."/>
            <person name="Giron J.C."/>
            <person name="Hruska J.P."/>
        </authorList>
    </citation>
    <scope>NUCLEOTIDE SEQUENCE</scope>
    <source>
        <strain evidence="15">C-039</strain>
    </source>
</reference>
<evidence type="ECO:0000256" key="5">
    <source>
        <dbReference type="ARBA" id="ARBA00022827"/>
    </source>
</evidence>
<keyword evidence="5 11" id="KW-0274">FAD</keyword>
<feature type="binding site" evidence="12">
    <location>
        <position position="568"/>
    </location>
    <ligand>
        <name>NADP(+)</name>
        <dbReference type="ChEBI" id="CHEBI:58349"/>
    </ligand>
</feature>
<dbReference type="PIRSF" id="PIRSF000207">
    <property type="entry name" value="SiR-FP_CysJ"/>
    <property type="match status" value="1"/>
</dbReference>
<dbReference type="SUPFAM" id="SSF52218">
    <property type="entry name" value="Flavoproteins"/>
    <property type="match status" value="1"/>
</dbReference>
<dbReference type="CDD" id="cd06199">
    <property type="entry name" value="SiR"/>
    <property type="match status" value="1"/>
</dbReference>
<dbReference type="InterPro" id="IPR017927">
    <property type="entry name" value="FAD-bd_FR_type"/>
</dbReference>
<proteinExistence type="predicted"/>
<evidence type="ECO:0000256" key="7">
    <source>
        <dbReference type="ARBA" id="ARBA00022982"/>
    </source>
</evidence>
<evidence type="ECO:0000256" key="9">
    <source>
        <dbReference type="ARBA" id="ARBA00023192"/>
    </source>
</evidence>
<keyword evidence="1 11" id="KW-0813">Transport</keyword>
<dbReference type="GO" id="GO:0050660">
    <property type="term" value="F:flavin adenine dinucleotide binding"/>
    <property type="evidence" value="ECO:0007669"/>
    <property type="project" value="InterPro"/>
</dbReference>
<dbReference type="GO" id="GO:0019344">
    <property type="term" value="P:cysteine biosynthetic process"/>
    <property type="evidence" value="ECO:0007669"/>
    <property type="project" value="UniProtKB-KW"/>
</dbReference>
<dbReference type="Gene3D" id="1.20.990.10">
    <property type="entry name" value="NADPH-cytochrome p450 Reductase, Chain A, domain 3"/>
    <property type="match status" value="1"/>
</dbReference>
<dbReference type="GO" id="GO:0010181">
    <property type="term" value="F:FMN binding"/>
    <property type="evidence" value="ECO:0007669"/>
    <property type="project" value="InterPro"/>
</dbReference>
<dbReference type="InterPro" id="IPR039261">
    <property type="entry name" value="FNR_nucleotide-bd"/>
</dbReference>
<feature type="binding site" evidence="12">
    <location>
        <begin position="526"/>
        <end position="527"/>
    </location>
    <ligand>
        <name>NADP(+)</name>
        <dbReference type="ChEBI" id="CHEBI:58349"/>
    </ligand>
</feature>
<organism evidence="15 16">
    <name type="scientific">Candidatus Blochmannia vicinus</name>
    <name type="common">nom. nud.</name>
    <dbReference type="NCBI Taxonomy" id="251540"/>
    <lineage>
        <taxon>Bacteria</taxon>
        <taxon>Pseudomonadati</taxon>
        <taxon>Pseudomonadota</taxon>
        <taxon>Gammaproteobacteria</taxon>
        <taxon>Enterobacterales</taxon>
        <taxon>Enterobacteriaceae</taxon>
        <taxon>ant endosymbionts</taxon>
        <taxon>Candidatus Blochmanniella</taxon>
    </lineage>
</organism>
<comment type="pathway">
    <text evidence="11">Sulfur metabolism; hydrogen sulfide biosynthesis; hydrogen sulfide from sulfite (NADPH route): step 1/1.</text>
</comment>
<comment type="subunit">
    <text evidence="11">Alpha(8)-beta(8). The alpha component is a flavoprotein, the beta component is a hemoprotein.</text>
</comment>
<dbReference type="Proteomes" id="UP001056209">
    <property type="component" value="Chromosome"/>
</dbReference>
<dbReference type="InterPro" id="IPR001433">
    <property type="entry name" value="OxRdtase_FAD/NAD-bd"/>
</dbReference>
<keyword evidence="7 11" id="KW-0249">Electron transport</keyword>
<feature type="binding site" evidence="12">
    <location>
        <begin position="426"/>
        <end position="429"/>
    </location>
    <ligand>
        <name>FAD</name>
        <dbReference type="ChEBI" id="CHEBI:57692"/>
    </ligand>
</feature>
<dbReference type="InterPro" id="IPR003097">
    <property type="entry name" value="CysJ-like_FAD-binding"/>
</dbReference>
<keyword evidence="6 11" id="KW-0521">NADP</keyword>
<evidence type="ECO:0000256" key="1">
    <source>
        <dbReference type="ARBA" id="ARBA00022448"/>
    </source>
</evidence>
<dbReference type="RefSeq" id="WP_250248411.1">
    <property type="nucleotide sequence ID" value="NZ_CP097753.1"/>
</dbReference>
<comment type="cofactor">
    <cofactor evidence="11 12">
        <name>FAD</name>
        <dbReference type="ChEBI" id="CHEBI:57692"/>
    </cofactor>
    <text evidence="11 12">Binds 1 FAD per subunit.</text>
</comment>
<feature type="binding site" evidence="12">
    <location>
        <begin position="393"/>
        <end position="396"/>
    </location>
    <ligand>
        <name>FAD</name>
        <dbReference type="ChEBI" id="CHEBI:57692"/>
    </ligand>
</feature>
<dbReference type="FunFam" id="3.40.50.80:FF:000001">
    <property type="entry name" value="NADPH--cytochrome P450 reductase 1"/>
    <property type="match status" value="1"/>
</dbReference>
<dbReference type="NCBIfam" id="NF008197">
    <property type="entry name" value="PRK10953.1"/>
    <property type="match status" value="1"/>
</dbReference>
<feature type="domain" description="Flavodoxin-like" evidence="13">
    <location>
        <begin position="70"/>
        <end position="208"/>
    </location>
</feature>
<feature type="binding site" evidence="12">
    <location>
        <position position="329"/>
    </location>
    <ligand>
        <name>FAD</name>
        <dbReference type="ChEBI" id="CHEBI:57692"/>
    </ligand>
</feature>
<dbReference type="Gene3D" id="3.40.50.80">
    <property type="entry name" value="Nucleotide-binding domain of ferredoxin-NADP reductase (FNR) module"/>
    <property type="match status" value="1"/>
</dbReference>
<keyword evidence="2 11" id="KW-0028">Amino-acid biosynthesis</keyword>
<dbReference type="Pfam" id="PF00258">
    <property type="entry name" value="Flavodoxin_1"/>
    <property type="match status" value="1"/>
</dbReference>
<dbReference type="SUPFAM" id="SSF52343">
    <property type="entry name" value="Ferredoxin reductase-like, C-terminal NADP-linked domain"/>
    <property type="match status" value="1"/>
</dbReference>
<dbReference type="PRINTS" id="PR00371">
    <property type="entry name" value="FPNCR"/>
</dbReference>
<evidence type="ECO:0000256" key="3">
    <source>
        <dbReference type="ARBA" id="ARBA00022630"/>
    </source>
</evidence>
<name>A0A9Q8TXU5_9ENTR</name>
<sequence>MMKKIAHNEITPLTSEQLSDIQSIFVTLSNSQLIWISGYLWGLINAIQTDKITNVSEKTKIIDFVPNKKITLISASQTGNARQLAEQLRDDINAINLDVILFNARDYKFKKIAEETLLIIITSTYGEGEPPEEAIALHKYLFSNKAAKMENTYFAVFSFGDRSYEYFAKAGKDFDHRLEELGAHRLCDRVDVDIDFKEEANIWRKKIVFLLKKKVKHTSIFDRSNKVHKITQVNHTIYNKEHPLIAYLSTRQKVTSRNSLKDVHHLEIDITNSNVCYQPGDALGVWYENDPNLINELLELLGLKGTEEIQIKGKLISLNEALKNHYELTHNSTIVVKNMATITQNKILLDLFNDQEKLNTFISTTPIIEMIHHVSVKINTQELLQILRPMQPRFYSISSAQSEVGEEVHITVSAIRYKINERFRTGGASSYLVDRIKENDKIRIFIEPNDNFRLPKDSNIPIIMIGAGTGIAPFRAFMQQRATDGALGKNWLFFGNLRFIDDFIYQVEWQRYFKNGVLTKIDTAWSRDQDYKIYVQNKLLKNSAEVWSWIQEGAHIYVCGDAKYMAKDVDKALITLTSRHGGMNLDKANEFWDEMRIKQRYQRDIY</sequence>
<keyword evidence="4 11" id="KW-0288">FMN</keyword>
<dbReference type="InterPro" id="IPR029039">
    <property type="entry name" value="Flavoprotein-like_sf"/>
</dbReference>
<accession>A0A9Q8TXU5</accession>
<feature type="binding site" evidence="12">
    <location>
        <position position="606"/>
    </location>
    <ligand>
        <name>FAD</name>
        <dbReference type="ChEBI" id="CHEBI:57692"/>
    </ligand>
</feature>
<comment type="catalytic activity">
    <reaction evidence="10 11">
        <text>hydrogen sulfide + 3 NADP(+) + 3 H2O = sulfite + 3 NADPH + 4 H(+)</text>
        <dbReference type="Rhea" id="RHEA:13801"/>
        <dbReference type="ChEBI" id="CHEBI:15377"/>
        <dbReference type="ChEBI" id="CHEBI:15378"/>
        <dbReference type="ChEBI" id="CHEBI:17359"/>
        <dbReference type="ChEBI" id="CHEBI:29919"/>
        <dbReference type="ChEBI" id="CHEBI:57783"/>
        <dbReference type="ChEBI" id="CHEBI:58349"/>
        <dbReference type="EC" id="1.8.1.2"/>
    </reaction>
</comment>
<dbReference type="EC" id="1.8.1.2" evidence="11"/>
<comment type="cofactor">
    <cofactor evidence="11 12">
        <name>FMN</name>
        <dbReference type="ChEBI" id="CHEBI:58210"/>
    </cofactor>
    <text evidence="11 12">Binds 1 FMN per subunit.</text>
</comment>
<feature type="domain" description="FAD-binding FR-type" evidence="14">
    <location>
        <begin position="241"/>
        <end position="455"/>
    </location>
</feature>
<keyword evidence="3 11" id="KW-0285">Flavoprotein</keyword>
<evidence type="ECO:0000256" key="6">
    <source>
        <dbReference type="ARBA" id="ARBA00022857"/>
    </source>
</evidence>
<comment type="function">
    <text evidence="11">Component of the sulfite reductase complex that catalyzes the 6-electron reduction of sulfite to sulfide. This is one of several activities required for the biosynthesis of L-cysteine from sulfate. The flavoprotein component catalyzes the electron flow from NADPH -&gt; FAD -&gt; FMN to the hemoprotein component.</text>
</comment>
<dbReference type="PROSITE" id="PS51384">
    <property type="entry name" value="FAD_FR"/>
    <property type="match status" value="1"/>
</dbReference>
<evidence type="ECO:0000256" key="10">
    <source>
        <dbReference type="ARBA" id="ARBA00052219"/>
    </source>
</evidence>
<keyword evidence="8 11" id="KW-0560">Oxidoreductase</keyword>
<dbReference type="Gene3D" id="2.40.30.10">
    <property type="entry name" value="Translation factors"/>
    <property type="match status" value="1"/>
</dbReference>
<evidence type="ECO:0000256" key="4">
    <source>
        <dbReference type="ARBA" id="ARBA00022643"/>
    </source>
</evidence>
<feature type="binding site" evidence="12">
    <location>
        <begin position="76"/>
        <end position="81"/>
    </location>
    <ligand>
        <name>FMN</name>
        <dbReference type="ChEBI" id="CHEBI:58210"/>
    </ligand>
</feature>
<dbReference type="AlphaFoldDB" id="A0A9Q8TXU5"/>
<dbReference type="SUPFAM" id="SSF63380">
    <property type="entry name" value="Riboflavin synthase domain-like"/>
    <property type="match status" value="1"/>
</dbReference>
<protein>
    <recommendedName>
        <fullName evidence="11">Sulfite reductase [NADPH] flavoprotein alpha-component</fullName>
        <shortName evidence="11">SiR-FP</shortName>
        <ecNumber evidence="11">1.8.1.2</ecNumber>
    </recommendedName>
</protein>
<dbReference type="Pfam" id="PF00175">
    <property type="entry name" value="NAD_binding_1"/>
    <property type="match status" value="1"/>
</dbReference>
<evidence type="ECO:0000256" key="11">
    <source>
        <dbReference type="PIRNR" id="PIRNR000207"/>
    </source>
</evidence>
<dbReference type="InterPro" id="IPR023173">
    <property type="entry name" value="NADPH_Cyt_P450_Rdtase_alpha"/>
</dbReference>
<dbReference type="Pfam" id="PF00667">
    <property type="entry name" value="FAD_binding_1"/>
    <property type="match status" value="1"/>
</dbReference>
<dbReference type="InterPro" id="IPR017938">
    <property type="entry name" value="Riboflavin_synthase-like_b-brl"/>
</dbReference>
<dbReference type="PROSITE" id="PS50902">
    <property type="entry name" value="FLAVODOXIN_LIKE"/>
    <property type="match status" value="1"/>
</dbReference>
<evidence type="ECO:0000259" key="13">
    <source>
        <dbReference type="PROSITE" id="PS50902"/>
    </source>
</evidence>
<feature type="binding site" evidence="12">
    <location>
        <begin position="532"/>
        <end position="536"/>
    </location>
    <ligand>
        <name>NADP(+)</name>
        <dbReference type="ChEBI" id="CHEBI:58349"/>
    </ligand>
</feature>
<dbReference type="GO" id="GO:0005829">
    <property type="term" value="C:cytosol"/>
    <property type="evidence" value="ECO:0007669"/>
    <property type="project" value="TreeGrafter"/>
</dbReference>
<feature type="binding site" evidence="12">
    <location>
        <position position="417"/>
    </location>
    <ligand>
        <name>FAD</name>
        <dbReference type="ChEBI" id="CHEBI:57692"/>
    </ligand>
</feature>